<dbReference type="InterPro" id="IPR034706">
    <property type="entry name" value="CpoB"/>
</dbReference>
<dbReference type="Proteomes" id="UP001144205">
    <property type="component" value="Unassembled WGS sequence"/>
</dbReference>
<feature type="coiled-coil region" evidence="1">
    <location>
        <begin position="30"/>
        <end position="90"/>
    </location>
</feature>
<keyword evidence="1" id="KW-0132">Cell division</keyword>
<proteinExistence type="inferred from homology"/>
<keyword evidence="3" id="KW-1185">Reference proteome</keyword>
<feature type="chain" id="PRO_5044925893" description="Cell division coordinator CpoB" evidence="1">
    <location>
        <begin position="23"/>
        <end position="282"/>
    </location>
</feature>
<dbReference type="InterPro" id="IPR014162">
    <property type="entry name" value="CpoB_C"/>
</dbReference>
<evidence type="ECO:0000313" key="2">
    <source>
        <dbReference type="EMBL" id="GKY88673.1"/>
    </source>
</evidence>
<dbReference type="Gene3D" id="1.25.40.10">
    <property type="entry name" value="Tetratricopeptide repeat domain"/>
    <property type="match status" value="1"/>
</dbReference>
<dbReference type="EMBL" id="BROH01000007">
    <property type="protein sequence ID" value="GKY88673.1"/>
    <property type="molecule type" value="Genomic_DNA"/>
</dbReference>
<dbReference type="Pfam" id="PF13174">
    <property type="entry name" value="TPR_6"/>
    <property type="match status" value="1"/>
</dbReference>
<dbReference type="InterPro" id="IPR011990">
    <property type="entry name" value="TPR-like_helical_dom_sf"/>
</dbReference>
<keyword evidence="1" id="KW-0131">Cell cycle</keyword>
<evidence type="ECO:0000313" key="3">
    <source>
        <dbReference type="Proteomes" id="UP001144205"/>
    </source>
</evidence>
<dbReference type="SUPFAM" id="SSF48452">
    <property type="entry name" value="TPR-like"/>
    <property type="match status" value="1"/>
</dbReference>
<organism evidence="2 3">
    <name type="scientific">Sinisalibacter aestuarii</name>
    <dbReference type="NCBI Taxonomy" id="2949426"/>
    <lineage>
        <taxon>Bacteria</taxon>
        <taxon>Pseudomonadati</taxon>
        <taxon>Pseudomonadota</taxon>
        <taxon>Alphaproteobacteria</taxon>
        <taxon>Rhodobacterales</taxon>
        <taxon>Roseobacteraceae</taxon>
        <taxon>Sinisalibacter</taxon>
    </lineage>
</organism>
<keyword evidence="1" id="KW-0732">Signal</keyword>
<dbReference type="Pfam" id="PF13432">
    <property type="entry name" value="TPR_16"/>
    <property type="match status" value="1"/>
</dbReference>
<comment type="function">
    <text evidence="1">Mediates coordination of peptidoglycan synthesis and outer membrane constriction during cell division.</text>
</comment>
<feature type="signal peptide" evidence="1">
    <location>
        <begin position="1"/>
        <end position="22"/>
    </location>
</feature>
<evidence type="ECO:0000256" key="1">
    <source>
        <dbReference type="HAMAP-Rule" id="MF_02066"/>
    </source>
</evidence>
<keyword evidence="1" id="KW-0574">Periplasm</keyword>
<comment type="similarity">
    <text evidence="1">Belongs to the CpoB family.</text>
</comment>
<dbReference type="NCBIfam" id="TIGR02795">
    <property type="entry name" value="tol_pal_ybgF"/>
    <property type="match status" value="1"/>
</dbReference>
<dbReference type="RefSeq" id="WP_281842710.1">
    <property type="nucleotide sequence ID" value="NZ_BROH01000007.1"/>
</dbReference>
<reference evidence="2" key="1">
    <citation type="journal article" date="2023" name="Int. J. Syst. Evol. Microbiol.">
        <title>Sinisalibacter aestuarii sp. nov., isolated from estuarine sediment of the Arakawa River.</title>
        <authorList>
            <person name="Arafat S.T."/>
            <person name="Hirano S."/>
            <person name="Sato A."/>
            <person name="Takeuchi K."/>
            <person name="Yasuda T."/>
            <person name="Terahara T."/>
            <person name="Hamada M."/>
            <person name="Kobayashi T."/>
        </authorList>
    </citation>
    <scope>NUCLEOTIDE SEQUENCE</scope>
    <source>
        <strain evidence="2">B-399</strain>
    </source>
</reference>
<dbReference type="InterPro" id="IPR019734">
    <property type="entry name" value="TPR_rpt"/>
</dbReference>
<dbReference type="HAMAP" id="MF_02066">
    <property type="entry name" value="CpoB"/>
    <property type="match status" value="1"/>
</dbReference>
<comment type="subcellular location">
    <subcellularLocation>
        <location evidence="1">Periplasm</location>
    </subcellularLocation>
</comment>
<sequence precursor="true">MKLLKRLFAAGLILSVVATPLAAQDRAQTLADIRQELTVLYVEIQRLKVELNTTGGAASPSGAGSMLDRVNALEAQLTRLTNKTEELQFRIDQVVKDGTNRVGDLEFRLCELEAGCDIGALGDTPTLGGGELPAVATPVAPAMPADPAAPGSGQLAVAEQADYDAAVLALEEGRTQDAADLLGTFLSNYPGGPMSGEANYLRGEALTELGQVADAARAYLASYSGTPTGPRAPDALLKLGLALGQLGQVTEACVTLGEVANRFPAAPAVAEAQAAQTQLGCQ</sequence>
<gene>
    <name evidence="1" type="primary">cpoB</name>
    <name evidence="2" type="ORF">STA1M1_25420</name>
</gene>
<keyword evidence="1" id="KW-0175">Coiled coil</keyword>
<protein>
    <recommendedName>
        <fullName evidence="1">Cell division coordinator CpoB</fullName>
    </recommendedName>
</protein>
<comment type="caution">
    <text evidence="2">The sequence shown here is derived from an EMBL/GenBank/DDBJ whole genome shotgun (WGS) entry which is preliminary data.</text>
</comment>
<name>A0ABQ5LUL3_9RHOB</name>
<accession>A0ABQ5LUL3</accession>